<feature type="region of interest" description="Disordered" evidence="1">
    <location>
        <begin position="129"/>
        <end position="154"/>
    </location>
</feature>
<evidence type="ECO:0000313" key="2">
    <source>
        <dbReference type="EMBL" id="KAK7907608.1"/>
    </source>
</evidence>
<proteinExistence type="predicted"/>
<sequence length="167" mass="18962">MASYAETWECNLQQLSALYRRTLQGTILRVNKSTATNCTVHRSHCSSLLRITEHHVDHPEKKTKVQGCERAGCSEPAHAIGYKDGHFAPVQLEGARSVIFPFRGREAELLGLVTRGQLSVSRQYNYTVRRPQRHRRQQGSDRREAKEALKDQPCAVASMGTEEIRVY</sequence>
<organism evidence="2 3">
    <name type="scientific">Mugilogobius chulae</name>
    <name type="common">yellowstripe goby</name>
    <dbReference type="NCBI Taxonomy" id="88201"/>
    <lineage>
        <taxon>Eukaryota</taxon>
        <taxon>Metazoa</taxon>
        <taxon>Chordata</taxon>
        <taxon>Craniata</taxon>
        <taxon>Vertebrata</taxon>
        <taxon>Euteleostomi</taxon>
        <taxon>Actinopterygii</taxon>
        <taxon>Neopterygii</taxon>
        <taxon>Teleostei</taxon>
        <taxon>Neoteleostei</taxon>
        <taxon>Acanthomorphata</taxon>
        <taxon>Gobiaria</taxon>
        <taxon>Gobiiformes</taxon>
        <taxon>Gobioidei</taxon>
        <taxon>Gobiidae</taxon>
        <taxon>Gobionellinae</taxon>
        <taxon>Mugilogobius</taxon>
    </lineage>
</organism>
<protein>
    <submittedName>
        <fullName evidence="2">Uncharacterized protein</fullName>
    </submittedName>
</protein>
<evidence type="ECO:0000256" key="1">
    <source>
        <dbReference type="SAM" id="MobiDB-lite"/>
    </source>
</evidence>
<dbReference type="EMBL" id="JBBPFD010000011">
    <property type="protein sequence ID" value="KAK7907608.1"/>
    <property type="molecule type" value="Genomic_DNA"/>
</dbReference>
<dbReference type="Proteomes" id="UP001460270">
    <property type="component" value="Unassembled WGS sequence"/>
</dbReference>
<name>A0AAW0NWN6_9GOBI</name>
<dbReference type="AlphaFoldDB" id="A0AAW0NWN6"/>
<keyword evidence="3" id="KW-1185">Reference proteome</keyword>
<accession>A0AAW0NWN6</accession>
<evidence type="ECO:0000313" key="3">
    <source>
        <dbReference type="Proteomes" id="UP001460270"/>
    </source>
</evidence>
<feature type="compositionally biased region" description="Basic and acidic residues" evidence="1">
    <location>
        <begin position="138"/>
        <end position="150"/>
    </location>
</feature>
<reference evidence="3" key="1">
    <citation type="submission" date="2024-04" db="EMBL/GenBank/DDBJ databases">
        <title>Salinicola lusitanus LLJ914,a marine bacterium isolated from the Okinawa Trough.</title>
        <authorList>
            <person name="Li J."/>
        </authorList>
    </citation>
    <scope>NUCLEOTIDE SEQUENCE [LARGE SCALE GENOMIC DNA]</scope>
</reference>
<comment type="caution">
    <text evidence="2">The sequence shown here is derived from an EMBL/GenBank/DDBJ whole genome shotgun (WGS) entry which is preliminary data.</text>
</comment>
<gene>
    <name evidence="2" type="ORF">WMY93_016220</name>
</gene>